<dbReference type="AlphaFoldDB" id="A0A9N9W9C8"/>
<gene>
    <name evidence="1" type="ORF">DIATSA_LOCUS4219</name>
</gene>
<evidence type="ECO:0000313" key="2">
    <source>
        <dbReference type="Proteomes" id="UP001153714"/>
    </source>
</evidence>
<keyword evidence="2" id="KW-1185">Reference proteome</keyword>
<reference evidence="1" key="1">
    <citation type="submission" date="2021-12" db="EMBL/GenBank/DDBJ databases">
        <authorList>
            <person name="King R."/>
        </authorList>
    </citation>
    <scope>NUCLEOTIDE SEQUENCE</scope>
</reference>
<organism evidence="1 2">
    <name type="scientific">Diatraea saccharalis</name>
    <name type="common">sugarcane borer</name>
    <dbReference type="NCBI Taxonomy" id="40085"/>
    <lineage>
        <taxon>Eukaryota</taxon>
        <taxon>Metazoa</taxon>
        <taxon>Ecdysozoa</taxon>
        <taxon>Arthropoda</taxon>
        <taxon>Hexapoda</taxon>
        <taxon>Insecta</taxon>
        <taxon>Pterygota</taxon>
        <taxon>Neoptera</taxon>
        <taxon>Endopterygota</taxon>
        <taxon>Lepidoptera</taxon>
        <taxon>Glossata</taxon>
        <taxon>Ditrysia</taxon>
        <taxon>Pyraloidea</taxon>
        <taxon>Crambidae</taxon>
        <taxon>Crambinae</taxon>
        <taxon>Diatraea</taxon>
    </lineage>
</organism>
<protein>
    <submittedName>
        <fullName evidence="1">Uncharacterized protein</fullName>
    </submittedName>
</protein>
<sequence>MSVDSSGSSEKVWSQSEKLHKLIISYNRHVLAEGKLVLGARRSLLDAGAGGGSATLRCRASNRAGTVLSRPVLLQPGKLEEKFKNVRYNKKKV</sequence>
<reference evidence="1" key="2">
    <citation type="submission" date="2022-10" db="EMBL/GenBank/DDBJ databases">
        <authorList>
            <consortium name="ENA_rothamsted_submissions"/>
            <consortium name="culmorum"/>
            <person name="King R."/>
        </authorList>
    </citation>
    <scope>NUCLEOTIDE SEQUENCE</scope>
</reference>
<dbReference type="OrthoDB" id="5969272at2759"/>
<dbReference type="Proteomes" id="UP001153714">
    <property type="component" value="Chromosome 15"/>
</dbReference>
<name>A0A9N9W9C8_9NEOP</name>
<accession>A0A9N9W9C8</accession>
<evidence type="ECO:0000313" key="1">
    <source>
        <dbReference type="EMBL" id="CAG9786253.1"/>
    </source>
</evidence>
<proteinExistence type="predicted"/>
<dbReference type="EMBL" id="OU893346">
    <property type="protein sequence ID" value="CAG9786253.1"/>
    <property type="molecule type" value="Genomic_DNA"/>
</dbReference>